<accession>A0A1G2CN01</accession>
<dbReference type="EMBL" id="MHLB01000022">
    <property type="protein sequence ID" value="OGZ02130.1"/>
    <property type="molecule type" value="Genomic_DNA"/>
</dbReference>
<evidence type="ECO:0008006" key="4">
    <source>
        <dbReference type="Google" id="ProtNLM"/>
    </source>
</evidence>
<gene>
    <name evidence="2" type="ORF">A2946_01665</name>
</gene>
<dbReference type="InterPro" id="IPR035093">
    <property type="entry name" value="RelE/ParE_toxin_dom_sf"/>
</dbReference>
<dbReference type="Gene3D" id="3.30.2310.20">
    <property type="entry name" value="RelE-like"/>
    <property type="match status" value="1"/>
</dbReference>
<proteinExistence type="predicted"/>
<comment type="caution">
    <text evidence="2">The sequence shown here is derived from an EMBL/GenBank/DDBJ whole genome shotgun (WGS) entry which is preliminary data.</text>
</comment>
<evidence type="ECO:0000256" key="1">
    <source>
        <dbReference type="ARBA" id="ARBA00022649"/>
    </source>
</evidence>
<keyword evidence="1" id="KW-1277">Toxin-antitoxin system</keyword>
<dbReference type="InterPro" id="IPR007712">
    <property type="entry name" value="RelE/ParE_toxin"/>
</dbReference>
<sequence length="87" mass="10380">MIVSFHRDFKKRYKKLRDAEKQKFRERISVFMKDRSDPVLNNHPLHGKYAGYWSINVTGDLRALYKLAGSEKCMFVKIDTHAKLYSR</sequence>
<organism evidence="2 3">
    <name type="scientific">Candidatus Liptonbacteria bacterium RIFCSPLOWO2_01_FULL_53_13</name>
    <dbReference type="NCBI Taxonomy" id="1798651"/>
    <lineage>
        <taxon>Bacteria</taxon>
        <taxon>Candidatus Liptoniibacteriota</taxon>
    </lineage>
</organism>
<dbReference type="InterPro" id="IPR004386">
    <property type="entry name" value="Toxin_YafQ-like"/>
</dbReference>
<dbReference type="SUPFAM" id="SSF143011">
    <property type="entry name" value="RelE-like"/>
    <property type="match status" value="1"/>
</dbReference>
<protein>
    <recommendedName>
        <fullName evidence="4">Type II toxin-antitoxin system mRNA interferase toxin, RelE/StbE family</fullName>
    </recommendedName>
</protein>
<dbReference type="Pfam" id="PF15738">
    <property type="entry name" value="YafQ_toxin"/>
    <property type="match status" value="1"/>
</dbReference>
<name>A0A1G2CN01_9BACT</name>
<dbReference type="AlphaFoldDB" id="A0A1G2CN01"/>
<dbReference type="Proteomes" id="UP000178348">
    <property type="component" value="Unassembled WGS sequence"/>
</dbReference>
<dbReference type="NCBIfam" id="TIGR02385">
    <property type="entry name" value="RelE_StbE"/>
    <property type="match status" value="1"/>
</dbReference>
<evidence type="ECO:0000313" key="3">
    <source>
        <dbReference type="Proteomes" id="UP000178348"/>
    </source>
</evidence>
<evidence type="ECO:0000313" key="2">
    <source>
        <dbReference type="EMBL" id="OGZ02130.1"/>
    </source>
</evidence>
<reference evidence="2 3" key="1">
    <citation type="journal article" date="2016" name="Nat. Commun.">
        <title>Thousands of microbial genomes shed light on interconnected biogeochemical processes in an aquifer system.</title>
        <authorList>
            <person name="Anantharaman K."/>
            <person name="Brown C.T."/>
            <person name="Hug L.A."/>
            <person name="Sharon I."/>
            <person name="Castelle C.J."/>
            <person name="Probst A.J."/>
            <person name="Thomas B.C."/>
            <person name="Singh A."/>
            <person name="Wilkins M.J."/>
            <person name="Karaoz U."/>
            <person name="Brodie E.L."/>
            <person name="Williams K.H."/>
            <person name="Hubbard S.S."/>
            <person name="Banfield J.F."/>
        </authorList>
    </citation>
    <scope>NUCLEOTIDE SEQUENCE [LARGE SCALE GENOMIC DNA]</scope>
</reference>